<dbReference type="RefSeq" id="WP_343798071.1">
    <property type="nucleotide sequence ID" value="NZ_BAAAGF010000003.1"/>
</dbReference>
<dbReference type="Proteomes" id="UP001500736">
    <property type="component" value="Unassembled WGS sequence"/>
</dbReference>
<sequence>MQESTIIYIILSGIIALLLALFQYIYKSKSKSNSHKFLAVLRFVTLFAILLLLINPKFEQTTYYNEKPTLVVAIDNSESVRYLNQNNNTNELIERLKANDSLNENFNLEFYTFGKTLAKTDSLSYSDRQSNMALAFDRLSEIYSNSVAPTLLITDGNQTYGNDYEFSTNKYKQAIYPIILGDTTQFIDLKIQQLNVNKYAYLKNRFPIEAILVYSGEGSLSTTFNITSENTVVYSQNINFTATSTSKVINLTLPANRAGVSSYKAEIVPIENEKNKVNNIKNFAVEVIDQKTNVAIVSDILHPDIGALKKSIESNEQRQATLVTPEEFVSNAGDYQLAIVYQPNMKFKQAFDEINRLKINKWVIAGTKTSWNALNALQSNYKQTITNQTEDFLPELNLNYTPFIIENVSFDEFPPLRSEYGETEFNLPIQTICYKTVNGIAIGEPLLATFEINETREALLNGEGIWKWRAQSFLEQKSFEPFDNFIGKMVQYLSSKQRRTRLNVEYESFYNGNEDLKINAQYFNKNYEFDTSGNLNITLKDKETNNSRTLPFVLKNNGYQVDLSGIPAGEYSFTVSVTGENVSQSGELKILDYNVEQQFLNADVAKLERLAASTKGNSFFIDNTSSLVKTLTSDTRFATLQKSSKNVVPLIDWKYLLAVIVLSLTAEWFIRKYNGLI</sequence>
<keyword evidence="3" id="KW-1185">Reference proteome</keyword>
<dbReference type="EMBL" id="BAAAGF010000003">
    <property type="protein sequence ID" value="GAA0745535.1"/>
    <property type="molecule type" value="Genomic_DNA"/>
</dbReference>
<comment type="caution">
    <text evidence="2">The sequence shown here is derived from an EMBL/GenBank/DDBJ whole genome shotgun (WGS) entry which is preliminary data.</text>
</comment>
<accession>A0ABN1JS39</accession>
<protein>
    <recommendedName>
        <fullName evidence="4">VWA domain-containing protein</fullName>
    </recommendedName>
</protein>
<proteinExistence type="predicted"/>
<keyword evidence="1" id="KW-1133">Transmembrane helix</keyword>
<feature type="transmembrane region" description="Helical" evidence="1">
    <location>
        <begin position="6"/>
        <end position="25"/>
    </location>
</feature>
<evidence type="ECO:0000313" key="3">
    <source>
        <dbReference type="Proteomes" id="UP001500736"/>
    </source>
</evidence>
<organism evidence="2 3">
    <name type="scientific">Gaetbulibacter jejuensis</name>
    <dbReference type="NCBI Taxonomy" id="584607"/>
    <lineage>
        <taxon>Bacteria</taxon>
        <taxon>Pseudomonadati</taxon>
        <taxon>Bacteroidota</taxon>
        <taxon>Flavobacteriia</taxon>
        <taxon>Flavobacteriales</taxon>
        <taxon>Flavobacteriaceae</taxon>
        <taxon>Gaetbulibacter</taxon>
    </lineage>
</organism>
<keyword evidence="1" id="KW-0472">Membrane</keyword>
<name>A0ABN1JS39_9FLAO</name>
<reference evidence="2 3" key="1">
    <citation type="journal article" date="2019" name="Int. J. Syst. Evol. Microbiol.">
        <title>The Global Catalogue of Microorganisms (GCM) 10K type strain sequencing project: providing services to taxonomists for standard genome sequencing and annotation.</title>
        <authorList>
            <consortium name="The Broad Institute Genomics Platform"/>
            <consortium name="The Broad Institute Genome Sequencing Center for Infectious Disease"/>
            <person name="Wu L."/>
            <person name="Ma J."/>
        </authorList>
    </citation>
    <scope>NUCLEOTIDE SEQUENCE [LARGE SCALE GENOMIC DNA]</scope>
    <source>
        <strain evidence="2 3">JCM 15976</strain>
    </source>
</reference>
<evidence type="ECO:0008006" key="4">
    <source>
        <dbReference type="Google" id="ProtNLM"/>
    </source>
</evidence>
<dbReference type="PANTHER" id="PTHR37947:SF1">
    <property type="entry name" value="BLL2462 PROTEIN"/>
    <property type="match status" value="1"/>
</dbReference>
<keyword evidence="1" id="KW-0812">Transmembrane</keyword>
<dbReference type="PANTHER" id="PTHR37947">
    <property type="entry name" value="BLL2462 PROTEIN"/>
    <property type="match status" value="1"/>
</dbReference>
<evidence type="ECO:0000256" key="1">
    <source>
        <dbReference type="SAM" id="Phobius"/>
    </source>
</evidence>
<gene>
    <name evidence="2" type="ORF">GCM10009431_20700</name>
</gene>
<feature type="transmembrane region" description="Helical" evidence="1">
    <location>
        <begin position="37"/>
        <end position="54"/>
    </location>
</feature>
<evidence type="ECO:0000313" key="2">
    <source>
        <dbReference type="EMBL" id="GAA0745535.1"/>
    </source>
</evidence>